<keyword evidence="1" id="KW-0862">Zinc</keyword>
<evidence type="ECO:0000313" key="4">
    <source>
        <dbReference type="Proteomes" id="UP000004846"/>
    </source>
</evidence>
<dbReference type="SUPFAM" id="SSF56281">
    <property type="entry name" value="Metallo-hydrolase/oxidoreductase"/>
    <property type="match status" value="1"/>
</dbReference>
<dbReference type="PANTHER" id="PTHR46018">
    <property type="entry name" value="ZINC PHOSPHODIESTERASE ELAC PROTEIN 1"/>
    <property type="match status" value="1"/>
</dbReference>
<evidence type="ECO:0000313" key="3">
    <source>
        <dbReference type="EMBL" id="EFM83008.1"/>
    </source>
</evidence>
<comment type="caution">
    <text evidence="3">The sequence shown here is derived from an EMBL/GenBank/DDBJ whole genome shotgun (WGS) entry which is preliminary data.</text>
</comment>
<dbReference type="GO" id="GO:0042781">
    <property type="term" value="F:3'-tRNA processing endoribonuclease activity"/>
    <property type="evidence" value="ECO:0007669"/>
    <property type="project" value="TreeGrafter"/>
</dbReference>
<dbReference type="AlphaFoldDB" id="A0A125W732"/>
<evidence type="ECO:0000259" key="2">
    <source>
        <dbReference type="SMART" id="SM00849"/>
    </source>
</evidence>
<dbReference type="HOGENOM" id="CLU_031317_3_1_9"/>
<sequence>MVTWKYRIEGGCPHMKLTVLGCLGAYPYKGEGTSSYLLESEGFHLLIDAGSTTLVRLENYLDPLKLDAVILSHYHHDHIADLGVLQYYRQLYPTLEPTPILPIYGHTQDQMHFKELTLPNVSEGKEYFEAEELAVGPFLITFMETIHPVTCYAMRIVEKATGKVFVFTGDSGYLASFEDFAKDADLFLADTYLFEGNERHHAHFTSREAGEIAKAAQVKQLMLTHLPQHGSLEQLREEAQNYAGTEIPVTLAQPDLTVEI</sequence>
<dbReference type="SMART" id="SM00849">
    <property type="entry name" value="Lactamase_B"/>
    <property type="match status" value="1"/>
</dbReference>
<dbReference type="CDD" id="cd07716">
    <property type="entry name" value="RNaseZ_short-form-like_MBL-fold"/>
    <property type="match status" value="1"/>
</dbReference>
<dbReference type="Pfam" id="PF00753">
    <property type="entry name" value="Lactamase_B"/>
    <property type="match status" value="1"/>
</dbReference>
<feature type="domain" description="Metallo-beta-lactamase" evidence="2">
    <location>
        <begin position="32"/>
        <end position="225"/>
    </location>
</feature>
<dbReference type="Gene3D" id="3.60.15.10">
    <property type="entry name" value="Ribonuclease Z/Hydroxyacylglutathione hydrolase-like"/>
    <property type="match status" value="1"/>
</dbReference>
<name>A0A125W732_ENTFL</name>
<evidence type="ECO:0000256" key="1">
    <source>
        <dbReference type="ARBA" id="ARBA00022833"/>
    </source>
</evidence>
<dbReference type="Proteomes" id="UP000004846">
    <property type="component" value="Unassembled WGS sequence"/>
</dbReference>
<proteinExistence type="predicted"/>
<protein>
    <submittedName>
        <fullName evidence="3">Metallo-beta-lactamase domain protein</fullName>
    </submittedName>
</protein>
<organism evidence="3 4">
    <name type="scientific">Enterococcus faecalis TX4248</name>
    <dbReference type="NCBI Taxonomy" id="749495"/>
    <lineage>
        <taxon>Bacteria</taxon>
        <taxon>Bacillati</taxon>
        <taxon>Bacillota</taxon>
        <taxon>Bacilli</taxon>
        <taxon>Lactobacillales</taxon>
        <taxon>Enterococcaceae</taxon>
        <taxon>Enterococcus</taxon>
    </lineage>
</organism>
<dbReference type="InterPro" id="IPR036866">
    <property type="entry name" value="RibonucZ/Hydroxyglut_hydro"/>
</dbReference>
<accession>A0A125W732</accession>
<gene>
    <name evidence="3" type="ORF">HMPREF9498_01358</name>
</gene>
<dbReference type="EMBL" id="AEBR01000039">
    <property type="protein sequence ID" value="EFM83008.1"/>
    <property type="molecule type" value="Genomic_DNA"/>
</dbReference>
<reference evidence="3 4" key="1">
    <citation type="submission" date="2010-07" db="EMBL/GenBank/DDBJ databases">
        <authorList>
            <person name="Sid Ahmed O."/>
        </authorList>
    </citation>
    <scope>NUCLEOTIDE SEQUENCE [LARGE SCALE GENOMIC DNA]</scope>
    <source>
        <strain evidence="3 4">TX4248</strain>
    </source>
</reference>
<dbReference type="PANTHER" id="PTHR46018:SF4">
    <property type="entry name" value="METALLO-HYDROLASE YHFI-RELATED"/>
    <property type="match status" value="1"/>
</dbReference>
<dbReference type="InterPro" id="IPR001279">
    <property type="entry name" value="Metallo-B-lactamas"/>
</dbReference>